<dbReference type="RefSeq" id="WP_135179632.1">
    <property type="nucleotide sequence ID" value="NZ_SPQT01000071.1"/>
</dbReference>
<evidence type="ECO:0000256" key="1">
    <source>
        <dbReference type="SAM" id="SignalP"/>
    </source>
</evidence>
<dbReference type="Proteomes" id="UP000297966">
    <property type="component" value="Unassembled WGS sequence"/>
</dbReference>
<feature type="signal peptide" evidence="1">
    <location>
        <begin position="1"/>
        <end position="25"/>
    </location>
</feature>
<dbReference type="EMBL" id="SPQT01000071">
    <property type="protein sequence ID" value="TFV36420.1"/>
    <property type="molecule type" value="Genomic_DNA"/>
</dbReference>
<name>A0A4Y9KYL9_9BRAD</name>
<evidence type="ECO:0000313" key="2">
    <source>
        <dbReference type="EMBL" id="TFV36420.1"/>
    </source>
</evidence>
<comment type="caution">
    <text evidence="2">The sequence shown here is derived from an EMBL/GenBank/DDBJ whole genome shotgun (WGS) entry which is preliminary data.</text>
</comment>
<evidence type="ECO:0000313" key="3">
    <source>
        <dbReference type="Proteomes" id="UP000297966"/>
    </source>
</evidence>
<sequence length="66" mass="6991">MKRISTSAIAAVALLAAASMLRPHATLTERHVRNAGMPSLQELHTTAGASSLAVDAFDDRSLVFSR</sequence>
<proteinExistence type="predicted"/>
<protein>
    <submittedName>
        <fullName evidence="2">Uncharacterized protein</fullName>
    </submittedName>
</protein>
<feature type="chain" id="PRO_5021463759" evidence="1">
    <location>
        <begin position="26"/>
        <end position="66"/>
    </location>
</feature>
<reference evidence="2 3" key="1">
    <citation type="submission" date="2019-03" db="EMBL/GenBank/DDBJ databases">
        <title>Bradyrhizobium diversity isolated from nodules of Chamaecrista fasciculata.</title>
        <authorList>
            <person name="Klepa M.S."/>
            <person name="Urquiaga M.O."/>
            <person name="Hungria M."/>
            <person name="Delamuta J.R."/>
        </authorList>
    </citation>
    <scope>NUCLEOTIDE SEQUENCE [LARGE SCALE GENOMIC DNA]</scope>
    <source>
        <strain evidence="2 3">CNPSo 3448</strain>
    </source>
</reference>
<accession>A0A4Y9KYL9</accession>
<dbReference type="AlphaFoldDB" id="A0A4Y9KYL9"/>
<organism evidence="2 3">
    <name type="scientific">Bradyrhizobium niftali</name>
    <dbReference type="NCBI Taxonomy" id="2560055"/>
    <lineage>
        <taxon>Bacteria</taxon>
        <taxon>Pseudomonadati</taxon>
        <taxon>Pseudomonadota</taxon>
        <taxon>Alphaproteobacteria</taxon>
        <taxon>Hyphomicrobiales</taxon>
        <taxon>Nitrobacteraceae</taxon>
        <taxon>Bradyrhizobium</taxon>
    </lineage>
</organism>
<keyword evidence="3" id="KW-1185">Reference proteome</keyword>
<gene>
    <name evidence="2" type="ORF">E4K65_45605</name>
</gene>
<keyword evidence="1" id="KW-0732">Signal</keyword>